<dbReference type="SMART" id="SM00533">
    <property type="entry name" value="MUTSd"/>
    <property type="match status" value="1"/>
</dbReference>
<dbReference type="PANTHER" id="PTHR11361:SF20">
    <property type="entry name" value="MUTS PROTEIN HOMOLOG 5"/>
    <property type="match status" value="1"/>
</dbReference>
<keyword evidence="5" id="KW-0812">Transmembrane</keyword>
<dbReference type="GO" id="GO:0005524">
    <property type="term" value="F:ATP binding"/>
    <property type="evidence" value="ECO:0007669"/>
    <property type="project" value="UniProtKB-KW"/>
</dbReference>
<dbReference type="InterPro" id="IPR027417">
    <property type="entry name" value="P-loop_NTPase"/>
</dbReference>
<feature type="domain" description="DNA mismatch repair protein MutS core" evidence="6">
    <location>
        <begin position="323"/>
        <end position="660"/>
    </location>
</feature>
<dbReference type="OrthoDB" id="29596at2759"/>
<dbReference type="GO" id="GO:0005634">
    <property type="term" value="C:nucleus"/>
    <property type="evidence" value="ECO:0007669"/>
    <property type="project" value="TreeGrafter"/>
</dbReference>
<dbReference type="InterPro" id="IPR000432">
    <property type="entry name" value="DNA_mismatch_repair_MutS_C"/>
</dbReference>
<dbReference type="SUPFAM" id="SSF48334">
    <property type="entry name" value="DNA repair protein MutS, domain III"/>
    <property type="match status" value="1"/>
</dbReference>
<accession>X6NGS7</accession>
<keyword evidence="3" id="KW-0067">ATP-binding</keyword>
<keyword evidence="5" id="KW-0472">Membrane</keyword>
<evidence type="ECO:0000256" key="2">
    <source>
        <dbReference type="ARBA" id="ARBA00022741"/>
    </source>
</evidence>
<proteinExistence type="inferred from homology"/>
<dbReference type="Proteomes" id="UP000023152">
    <property type="component" value="Unassembled WGS sequence"/>
</dbReference>
<dbReference type="AlphaFoldDB" id="X6NGS7"/>
<dbReference type="Pfam" id="PF05192">
    <property type="entry name" value="MutS_III"/>
    <property type="match status" value="1"/>
</dbReference>
<evidence type="ECO:0000259" key="6">
    <source>
        <dbReference type="SMART" id="SM00533"/>
    </source>
</evidence>
<evidence type="ECO:0000256" key="4">
    <source>
        <dbReference type="ARBA" id="ARBA00023125"/>
    </source>
</evidence>
<dbReference type="Gene3D" id="3.40.50.300">
    <property type="entry name" value="P-loop containing nucleotide triphosphate hydrolases"/>
    <property type="match status" value="1"/>
</dbReference>
<comment type="similarity">
    <text evidence="1">Belongs to the DNA mismatch repair MutS family.</text>
</comment>
<dbReference type="InterPro" id="IPR036187">
    <property type="entry name" value="DNA_mismatch_repair_MutS_sf"/>
</dbReference>
<name>X6NGS7_RETFI</name>
<feature type="non-terminal residue" evidence="7">
    <location>
        <position position="725"/>
    </location>
</feature>
<evidence type="ECO:0000256" key="1">
    <source>
        <dbReference type="ARBA" id="ARBA00006271"/>
    </source>
</evidence>
<sequence>MENSIIQPHNLSTIHVTSFEEKKDDDEQEQPSPLHKHYHNTIYMCVYSRANKAPFAVAFIDKESEALYFGEYMSKSLLFLIYYFLKSLEIDFFYWVYFKKKCQVKLRINPCIILCNTKPYVRFFRITLKFSFFLSYIFQTNQNFFFVLQKRKNHPINQQLAHNAMNEFESFTVQSLSINEFAIEYAKSVISNVTVMEISHHQWSLHTQAKEDKLLPFRSIIPFSNHLILGCIGALLSYAIKNRVLDQMHTQIDDQKKATNESLLELQYIRPIPTLRKSCLSFFCFFKIYYLEDMCVVDNETMKCLCIFVSERNPSFKGVRTIKEGLSIFSLFNKTHTSHGRNVLKHWLLFPLTNIVTIQNRLDTIEWLLRHETLLRDLKGCLSNIRDLNRILTKVITYQSTFTDWLVLNSSLQALHQLLTVIRSDQISNANNMLNLDLNRDTKPSILNDILIYWSEDISIFHSHLNKTIDFDQSKAQRKVVIQSGVSDELDRLRRTYNGLETLLSDILRQEMSNGHIPLTNTNNNGDISIVYFQHLGYLLEVNDDSLFNDFLKRQNCFHKFAFNHNKYYKTDKMKELDRKLGDLKALINDTENSTLRNLIEQHLLKIEMPLKRLNELIAKLDAFCSLTTAAAEYQLTKPLISDENVLQIKNGTHLLQQMCLTSEHTFIPNDIAMNEQSDDDTVKSGRIAIVTGPNQSGKSVFLKQVGIIVYLAHIGAFVPAEYVK</sequence>
<evidence type="ECO:0000256" key="3">
    <source>
        <dbReference type="ARBA" id="ARBA00022840"/>
    </source>
</evidence>
<dbReference type="SUPFAM" id="SSF52540">
    <property type="entry name" value="P-loop containing nucleoside triphosphate hydrolases"/>
    <property type="match status" value="1"/>
</dbReference>
<reference evidence="7 8" key="1">
    <citation type="journal article" date="2013" name="Curr. Biol.">
        <title>The Genome of the Foraminiferan Reticulomyxa filosa.</title>
        <authorList>
            <person name="Glockner G."/>
            <person name="Hulsmann N."/>
            <person name="Schleicher M."/>
            <person name="Noegel A.A."/>
            <person name="Eichinger L."/>
            <person name="Gallinger C."/>
            <person name="Pawlowski J."/>
            <person name="Sierra R."/>
            <person name="Euteneuer U."/>
            <person name="Pillet L."/>
            <person name="Moustafa A."/>
            <person name="Platzer M."/>
            <person name="Groth M."/>
            <person name="Szafranski K."/>
            <person name="Schliwa M."/>
        </authorList>
    </citation>
    <scope>NUCLEOTIDE SEQUENCE [LARGE SCALE GENOMIC DNA]</scope>
</reference>
<dbReference type="PANTHER" id="PTHR11361">
    <property type="entry name" value="DNA MISMATCH REPAIR PROTEIN MUTS FAMILY MEMBER"/>
    <property type="match status" value="1"/>
</dbReference>
<dbReference type="GO" id="GO:0030983">
    <property type="term" value="F:mismatched DNA binding"/>
    <property type="evidence" value="ECO:0007669"/>
    <property type="project" value="InterPro"/>
</dbReference>
<keyword evidence="4" id="KW-0238">DNA-binding</keyword>
<evidence type="ECO:0000313" key="8">
    <source>
        <dbReference type="Proteomes" id="UP000023152"/>
    </source>
</evidence>
<keyword evidence="2" id="KW-0547">Nucleotide-binding</keyword>
<dbReference type="OMA" id="HENFLEM"/>
<keyword evidence="5" id="KW-1133">Transmembrane helix</keyword>
<dbReference type="Pfam" id="PF00488">
    <property type="entry name" value="MutS_V"/>
    <property type="match status" value="1"/>
</dbReference>
<dbReference type="InterPro" id="IPR007696">
    <property type="entry name" value="DNA_mismatch_repair_MutS_core"/>
</dbReference>
<feature type="transmembrane region" description="Helical" evidence="5">
    <location>
        <begin position="77"/>
        <end position="97"/>
    </location>
</feature>
<evidence type="ECO:0000256" key="5">
    <source>
        <dbReference type="SAM" id="Phobius"/>
    </source>
</evidence>
<dbReference type="GO" id="GO:0006298">
    <property type="term" value="P:mismatch repair"/>
    <property type="evidence" value="ECO:0007669"/>
    <property type="project" value="InterPro"/>
</dbReference>
<dbReference type="GO" id="GO:0051026">
    <property type="term" value="P:chiasma assembly"/>
    <property type="evidence" value="ECO:0007669"/>
    <property type="project" value="TreeGrafter"/>
</dbReference>
<evidence type="ECO:0000313" key="7">
    <source>
        <dbReference type="EMBL" id="ETO24904.1"/>
    </source>
</evidence>
<organism evidence="7 8">
    <name type="scientific">Reticulomyxa filosa</name>
    <dbReference type="NCBI Taxonomy" id="46433"/>
    <lineage>
        <taxon>Eukaryota</taxon>
        <taxon>Sar</taxon>
        <taxon>Rhizaria</taxon>
        <taxon>Retaria</taxon>
        <taxon>Foraminifera</taxon>
        <taxon>Monothalamids</taxon>
        <taxon>Reticulomyxidae</taxon>
        <taxon>Reticulomyxa</taxon>
    </lineage>
</organism>
<protein>
    <recommendedName>
        <fullName evidence="6">DNA mismatch repair protein MutS core domain-containing protein</fullName>
    </recommendedName>
</protein>
<gene>
    <name evidence="7" type="ORF">RFI_12254</name>
</gene>
<comment type="caution">
    <text evidence="7">The sequence shown here is derived from an EMBL/GenBank/DDBJ whole genome shotgun (WGS) entry which is preliminary data.</text>
</comment>
<dbReference type="InterPro" id="IPR045076">
    <property type="entry name" value="MutS"/>
</dbReference>
<dbReference type="Gene3D" id="1.10.1420.10">
    <property type="match status" value="2"/>
</dbReference>
<dbReference type="GO" id="GO:0140664">
    <property type="term" value="F:ATP-dependent DNA damage sensor activity"/>
    <property type="evidence" value="ECO:0007669"/>
    <property type="project" value="InterPro"/>
</dbReference>
<dbReference type="EMBL" id="ASPP01008882">
    <property type="protein sequence ID" value="ETO24904.1"/>
    <property type="molecule type" value="Genomic_DNA"/>
</dbReference>
<keyword evidence="8" id="KW-1185">Reference proteome</keyword>